<evidence type="ECO:0000313" key="4">
    <source>
        <dbReference type="Proteomes" id="UP000824469"/>
    </source>
</evidence>
<reference evidence="3 4" key="1">
    <citation type="journal article" date="2021" name="Nat. Plants">
        <title>The Taxus genome provides insights into paclitaxel biosynthesis.</title>
        <authorList>
            <person name="Xiong X."/>
            <person name="Gou J."/>
            <person name="Liao Q."/>
            <person name="Li Y."/>
            <person name="Zhou Q."/>
            <person name="Bi G."/>
            <person name="Li C."/>
            <person name="Du R."/>
            <person name="Wang X."/>
            <person name="Sun T."/>
            <person name="Guo L."/>
            <person name="Liang H."/>
            <person name="Lu P."/>
            <person name="Wu Y."/>
            <person name="Zhang Z."/>
            <person name="Ro D.K."/>
            <person name="Shang Y."/>
            <person name="Huang S."/>
            <person name="Yan J."/>
        </authorList>
    </citation>
    <scope>NUCLEOTIDE SEQUENCE [LARGE SCALE GENOMIC DNA]</scope>
    <source>
        <strain evidence="3">Ta-2019</strain>
    </source>
</reference>
<name>A0AA38LRH4_TAXCH</name>
<feature type="compositionally biased region" description="Basic and acidic residues" evidence="1">
    <location>
        <begin position="30"/>
        <end position="40"/>
    </location>
</feature>
<dbReference type="GO" id="GO:0000427">
    <property type="term" value="C:plastid-encoded plastid RNA polymerase complex"/>
    <property type="evidence" value="ECO:0007669"/>
    <property type="project" value="InterPro"/>
</dbReference>
<accession>A0AA38LRH4</accession>
<evidence type="ECO:0000256" key="1">
    <source>
        <dbReference type="SAM" id="MobiDB-lite"/>
    </source>
</evidence>
<proteinExistence type="predicted"/>
<feature type="non-terminal residue" evidence="3">
    <location>
        <position position="1"/>
    </location>
</feature>
<evidence type="ECO:0000313" key="3">
    <source>
        <dbReference type="EMBL" id="KAH9330802.1"/>
    </source>
</evidence>
<keyword evidence="4" id="KW-1185">Reference proteome</keyword>
<feature type="non-terminal residue" evidence="3">
    <location>
        <position position="315"/>
    </location>
</feature>
<keyword evidence="2" id="KW-0472">Membrane</keyword>
<dbReference type="EMBL" id="JAHRHJ020000001">
    <property type="protein sequence ID" value="KAH9330802.1"/>
    <property type="molecule type" value="Genomic_DNA"/>
</dbReference>
<dbReference type="PANTHER" id="PTHR37257:SF1">
    <property type="entry name" value="PROTEIN PLASTID TRANSCRIPTIONALLY ACTIVE 7"/>
    <property type="match status" value="1"/>
</dbReference>
<dbReference type="InterPro" id="IPR038958">
    <property type="entry name" value="PTAC7"/>
</dbReference>
<evidence type="ECO:0000256" key="2">
    <source>
        <dbReference type="SAM" id="Phobius"/>
    </source>
</evidence>
<keyword evidence="2" id="KW-1133">Transmembrane helix</keyword>
<dbReference type="AlphaFoldDB" id="A0AA38LRH4"/>
<feature type="transmembrane region" description="Helical" evidence="2">
    <location>
        <begin position="263"/>
        <end position="290"/>
    </location>
</feature>
<feature type="region of interest" description="Disordered" evidence="1">
    <location>
        <begin position="22"/>
        <end position="50"/>
    </location>
</feature>
<protein>
    <submittedName>
        <fullName evidence="3">Uncharacterized protein</fullName>
    </submittedName>
</protein>
<dbReference type="GO" id="GO:0042793">
    <property type="term" value="P:plastid transcription"/>
    <property type="evidence" value="ECO:0007669"/>
    <property type="project" value="InterPro"/>
</dbReference>
<dbReference type="Proteomes" id="UP000824469">
    <property type="component" value="Unassembled WGS sequence"/>
</dbReference>
<sequence length="315" mass="36522">NNAVRYPYQKCKVNYQVSGFPVKAMSDSQKPGRGENGEKRTWKRRQLSPNKRLWQRPQRIPFAEEQERMIRDTHLAEIADINKLLNGADNKYQLALELAAEATEFQIKNKHISGMHPVSKVISDRMNEAGFKRPDGYNVDETYGLVPDSWTRVYEDIVNMKFLMRQPPSKTLQRSKKAKEILDKLDAHVLFEYCVDLIFYFASVPAFCGTHLLKLARMCHSAYAGVKDTLNVSIAVHIRHSGHKSVDRSAHPSFWVRRLNYQYFIAVFLASMLLLELPVILACYLGSWLVTCIFKNSNLFFQMYVYGKWEKENCI</sequence>
<comment type="caution">
    <text evidence="3">The sequence shown here is derived from an EMBL/GenBank/DDBJ whole genome shotgun (WGS) entry which is preliminary data.</text>
</comment>
<organism evidence="3 4">
    <name type="scientific">Taxus chinensis</name>
    <name type="common">Chinese yew</name>
    <name type="synonym">Taxus wallichiana var. chinensis</name>
    <dbReference type="NCBI Taxonomy" id="29808"/>
    <lineage>
        <taxon>Eukaryota</taxon>
        <taxon>Viridiplantae</taxon>
        <taxon>Streptophyta</taxon>
        <taxon>Embryophyta</taxon>
        <taxon>Tracheophyta</taxon>
        <taxon>Spermatophyta</taxon>
        <taxon>Pinopsida</taxon>
        <taxon>Pinidae</taxon>
        <taxon>Conifers II</taxon>
        <taxon>Cupressales</taxon>
        <taxon>Taxaceae</taxon>
        <taxon>Taxus</taxon>
    </lineage>
</organism>
<dbReference type="PANTHER" id="PTHR37257">
    <property type="entry name" value="PROTEIN PLASTID TRANSCRIPTIONALLY ACTIVE 7"/>
    <property type="match status" value="1"/>
</dbReference>
<keyword evidence="2" id="KW-0812">Transmembrane</keyword>
<gene>
    <name evidence="3" type="ORF">KI387_002910</name>
</gene>